<dbReference type="Gene3D" id="1.10.3720.10">
    <property type="entry name" value="MetI-like"/>
    <property type="match status" value="1"/>
</dbReference>
<feature type="transmembrane region" description="Helical" evidence="7">
    <location>
        <begin position="125"/>
        <end position="144"/>
    </location>
</feature>
<evidence type="ECO:0000313" key="9">
    <source>
        <dbReference type="EMBL" id="MFC5452970.1"/>
    </source>
</evidence>
<keyword evidence="10" id="KW-1185">Reference proteome</keyword>
<evidence type="ECO:0000256" key="5">
    <source>
        <dbReference type="ARBA" id="ARBA00022989"/>
    </source>
</evidence>
<comment type="subcellular location">
    <subcellularLocation>
        <location evidence="1 7">Cell membrane</location>
        <topology evidence="1 7">Multi-pass membrane protein</topology>
    </subcellularLocation>
</comment>
<comment type="similarity">
    <text evidence="7">Belongs to the binding-protein-dependent transport system permease family.</text>
</comment>
<protein>
    <submittedName>
        <fullName evidence="9">ABC transporter permease</fullName>
    </submittedName>
</protein>
<dbReference type="PANTHER" id="PTHR30151:SF20">
    <property type="entry name" value="ABC TRANSPORTER PERMEASE PROTEIN HI_0355-RELATED"/>
    <property type="match status" value="1"/>
</dbReference>
<evidence type="ECO:0000256" key="7">
    <source>
        <dbReference type="RuleBase" id="RU363032"/>
    </source>
</evidence>
<dbReference type="RefSeq" id="WP_270879228.1">
    <property type="nucleotide sequence ID" value="NZ_JAQFVF010000023.1"/>
</dbReference>
<dbReference type="PROSITE" id="PS50928">
    <property type="entry name" value="ABC_TM1"/>
    <property type="match status" value="1"/>
</dbReference>
<feature type="transmembrane region" description="Helical" evidence="7">
    <location>
        <begin position="188"/>
        <end position="210"/>
    </location>
</feature>
<dbReference type="InterPro" id="IPR035906">
    <property type="entry name" value="MetI-like_sf"/>
</dbReference>
<dbReference type="Proteomes" id="UP001596044">
    <property type="component" value="Unassembled WGS sequence"/>
</dbReference>
<feature type="transmembrane region" description="Helical" evidence="7">
    <location>
        <begin position="93"/>
        <end position="119"/>
    </location>
</feature>
<evidence type="ECO:0000259" key="8">
    <source>
        <dbReference type="PROSITE" id="PS50928"/>
    </source>
</evidence>
<keyword evidence="3" id="KW-1003">Cell membrane</keyword>
<reference evidence="10" key="1">
    <citation type="journal article" date="2019" name="Int. J. Syst. Evol. Microbiol.">
        <title>The Global Catalogue of Microorganisms (GCM) 10K type strain sequencing project: providing services to taxonomists for standard genome sequencing and annotation.</title>
        <authorList>
            <consortium name="The Broad Institute Genomics Platform"/>
            <consortium name="The Broad Institute Genome Sequencing Center for Infectious Disease"/>
            <person name="Wu L."/>
            <person name="Ma J."/>
        </authorList>
    </citation>
    <scope>NUCLEOTIDE SEQUENCE [LARGE SCALE GENOMIC DNA]</scope>
    <source>
        <strain evidence="10">KACC 11904</strain>
    </source>
</reference>
<proteinExistence type="inferred from homology"/>
<dbReference type="PANTHER" id="PTHR30151">
    <property type="entry name" value="ALKANE SULFONATE ABC TRANSPORTER-RELATED, MEMBRANE SUBUNIT"/>
    <property type="match status" value="1"/>
</dbReference>
<keyword evidence="4 7" id="KW-0812">Transmembrane</keyword>
<accession>A0ABW0KHL7</accession>
<name>A0ABW0KHL7_9BACL</name>
<evidence type="ECO:0000256" key="3">
    <source>
        <dbReference type="ARBA" id="ARBA00022475"/>
    </source>
</evidence>
<keyword evidence="2 7" id="KW-0813">Transport</keyword>
<gene>
    <name evidence="9" type="ORF">ACFPOG_32680</name>
</gene>
<dbReference type="EMBL" id="JBHSMJ010000065">
    <property type="protein sequence ID" value="MFC5452970.1"/>
    <property type="molecule type" value="Genomic_DNA"/>
</dbReference>
<dbReference type="InterPro" id="IPR000515">
    <property type="entry name" value="MetI-like"/>
</dbReference>
<evidence type="ECO:0000256" key="1">
    <source>
        <dbReference type="ARBA" id="ARBA00004651"/>
    </source>
</evidence>
<dbReference type="CDD" id="cd06261">
    <property type="entry name" value="TM_PBP2"/>
    <property type="match status" value="1"/>
</dbReference>
<dbReference type="SUPFAM" id="SSF161098">
    <property type="entry name" value="MetI-like"/>
    <property type="match status" value="1"/>
</dbReference>
<dbReference type="Pfam" id="PF00528">
    <property type="entry name" value="BPD_transp_1"/>
    <property type="match status" value="1"/>
</dbReference>
<keyword evidence="6 7" id="KW-0472">Membrane</keyword>
<feature type="transmembrane region" description="Helical" evidence="7">
    <location>
        <begin position="222"/>
        <end position="242"/>
    </location>
</feature>
<sequence length="255" mass="28544">MKQQRWIRAGWPPIVVVILVLLLWQLAVTWGNTASWLLPSPLKIVTEGTTDMPRVWMHTLATIKIMLIGFVVGSGLGLVLASVLHIVPGFKAGFYPLLILSQNVPTIALGPLLIILFGFGVLPKIILISLVCFFPVTMATLDGFMQTDRMMYNYMLMLGASKRQIFFKLELPHALPFLFSGLKISATYSVMGAVIAEWLGGGQGLGYYMILQKSSFRADREFVAILVIVALSLLFFWLIALLEKWIIRWNVKRSS</sequence>
<evidence type="ECO:0000256" key="6">
    <source>
        <dbReference type="ARBA" id="ARBA00023136"/>
    </source>
</evidence>
<evidence type="ECO:0000256" key="2">
    <source>
        <dbReference type="ARBA" id="ARBA00022448"/>
    </source>
</evidence>
<evidence type="ECO:0000313" key="10">
    <source>
        <dbReference type="Proteomes" id="UP001596044"/>
    </source>
</evidence>
<organism evidence="9 10">
    <name type="scientific">Paenibacillus aestuarii</name>
    <dbReference type="NCBI Taxonomy" id="516965"/>
    <lineage>
        <taxon>Bacteria</taxon>
        <taxon>Bacillati</taxon>
        <taxon>Bacillota</taxon>
        <taxon>Bacilli</taxon>
        <taxon>Bacillales</taxon>
        <taxon>Paenibacillaceae</taxon>
        <taxon>Paenibacillus</taxon>
    </lineage>
</organism>
<feature type="domain" description="ABC transmembrane type-1" evidence="8">
    <location>
        <begin position="59"/>
        <end position="240"/>
    </location>
</feature>
<comment type="caution">
    <text evidence="9">The sequence shown here is derived from an EMBL/GenBank/DDBJ whole genome shotgun (WGS) entry which is preliminary data.</text>
</comment>
<evidence type="ECO:0000256" key="4">
    <source>
        <dbReference type="ARBA" id="ARBA00022692"/>
    </source>
</evidence>
<keyword evidence="5 7" id="KW-1133">Transmembrane helix</keyword>
<feature type="transmembrane region" description="Helical" evidence="7">
    <location>
        <begin position="55"/>
        <end position="81"/>
    </location>
</feature>